<protein>
    <submittedName>
        <fullName evidence="4">Glycoside hydrolase family 78 protein</fullName>
    </submittedName>
</protein>
<dbReference type="Pfam" id="PF17389">
    <property type="entry name" value="Bac_rhamnosid6H"/>
    <property type="match status" value="1"/>
</dbReference>
<feature type="domain" description="Alpha-L-rhamnosidase C-terminal" evidence="3">
    <location>
        <begin position="568"/>
        <end position="632"/>
    </location>
</feature>
<name>A0A0C9UPK6_SPHS4</name>
<dbReference type="OrthoDB" id="10036721at2759"/>
<sequence length="678" mass="71804">MGLLHAVLALALLTPPSLAVAPSGPWDAFNIAPAAKTLWPTAVKTINGTVSSSSNLVGQSNAKKSATIHGNSWIALDFGKEVGGFITLSLTPSSPNASLSLAFSESPLFIGPISDDSAMSSQNQSYDGALKLPTPLPTGQWTMPTEKLRGGFRYLTIVATGSEAVSASNISVALSFMPHWDDLRAYTGYFYAPEEELLTRAWYAGAYTVQTNTVPLHTGRQANPFVPSAEGWLNNATLGIAGPIIVDGAKRDRAVWPGDMGIAVPTQIVSTFDLIATKNALGTMFAAINPKTGALPESGPPLSQLGSDTYHSHTLIGLYTYVLHTGDLDFLRTVWDNYTLAVGYLNGRVDTTGLLNVGGTRDWARVGQGGHNVEANAIYNRVLQTASSLATILNLTSLSTAWSANVTAHQATYNTLLYVPSVGLFKDNNTDTTIYPEDGNSFAILYNLTMNNTQVQSVSEGLTKNWNNLGPVAPELPGTIAPFIAGFELQAHFLAGQDARALDLMRRTWGFMLNTPSSVQSTLLEGFLANGSISYRSDHGYTFDAAYTSHSHGWSSGATSALSFYVLGLTITSPGGATFRVEPQPGNLTTVEGGYEVNGGWFGVKWNISGKEMTVDVESPGNSTGVVLLPPGFGVGTGVVVDGKAVRKEVVQMVESKGNSKMQVVVGGGKHVVVARKG</sequence>
<dbReference type="InterPro" id="IPR035398">
    <property type="entry name" value="Bac_rhamnosid_C"/>
</dbReference>
<keyword evidence="1" id="KW-0732">Signal</keyword>
<dbReference type="EMBL" id="KN837253">
    <property type="protein sequence ID" value="KIJ30877.1"/>
    <property type="molecule type" value="Genomic_DNA"/>
</dbReference>
<dbReference type="AlphaFoldDB" id="A0A0C9UPK6"/>
<gene>
    <name evidence="4" type="ORF">M422DRAFT_36413</name>
</gene>
<evidence type="ECO:0000313" key="5">
    <source>
        <dbReference type="Proteomes" id="UP000054279"/>
    </source>
</evidence>
<dbReference type="Gene3D" id="1.50.10.10">
    <property type="match status" value="1"/>
</dbReference>
<feature type="signal peptide" evidence="1">
    <location>
        <begin position="1"/>
        <end position="19"/>
    </location>
</feature>
<evidence type="ECO:0000313" key="4">
    <source>
        <dbReference type="EMBL" id="KIJ30877.1"/>
    </source>
</evidence>
<dbReference type="Pfam" id="PF17390">
    <property type="entry name" value="Bac_rhamnosid_C"/>
    <property type="match status" value="1"/>
</dbReference>
<evidence type="ECO:0000259" key="2">
    <source>
        <dbReference type="Pfam" id="PF17389"/>
    </source>
</evidence>
<feature type="domain" description="Alpha-L-rhamnosidase six-hairpin glycosidase" evidence="2">
    <location>
        <begin position="244"/>
        <end position="465"/>
    </location>
</feature>
<proteinExistence type="predicted"/>
<keyword evidence="4" id="KW-0378">Hydrolase</keyword>
<dbReference type="Gene3D" id="2.60.420.10">
    <property type="entry name" value="Maltose phosphorylase, domain 3"/>
    <property type="match status" value="1"/>
</dbReference>
<organism evidence="4 5">
    <name type="scientific">Sphaerobolus stellatus (strain SS14)</name>
    <dbReference type="NCBI Taxonomy" id="990650"/>
    <lineage>
        <taxon>Eukaryota</taxon>
        <taxon>Fungi</taxon>
        <taxon>Dikarya</taxon>
        <taxon>Basidiomycota</taxon>
        <taxon>Agaricomycotina</taxon>
        <taxon>Agaricomycetes</taxon>
        <taxon>Phallomycetidae</taxon>
        <taxon>Geastrales</taxon>
        <taxon>Sphaerobolaceae</taxon>
        <taxon>Sphaerobolus</taxon>
    </lineage>
</organism>
<dbReference type="InterPro" id="IPR008928">
    <property type="entry name" value="6-hairpin_glycosidase_sf"/>
</dbReference>
<reference evidence="4 5" key="1">
    <citation type="submission" date="2014-06" db="EMBL/GenBank/DDBJ databases">
        <title>Evolutionary Origins and Diversification of the Mycorrhizal Mutualists.</title>
        <authorList>
            <consortium name="DOE Joint Genome Institute"/>
            <consortium name="Mycorrhizal Genomics Consortium"/>
            <person name="Kohler A."/>
            <person name="Kuo A."/>
            <person name="Nagy L.G."/>
            <person name="Floudas D."/>
            <person name="Copeland A."/>
            <person name="Barry K.W."/>
            <person name="Cichocki N."/>
            <person name="Veneault-Fourrey C."/>
            <person name="LaButti K."/>
            <person name="Lindquist E.A."/>
            <person name="Lipzen A."/>
            <person name="Lundell T."/>
            <person name="Morin E."/>
            <person name="Murat C."/>
            <person name="Riley R."/>
            <person name="Ohm R."/>
            <person name="Sun H."/>
            <person name="Tunlid A."/>
            <person name="Henrissat B."/>
            <person name="Grigoriev I.V."/>
            <person name="Hibbett D.S."/>
            <person name="Martin F."/>
        </authorList>
    </citation>
    <scope>NUCLEOTIDE SEQUENCE [LARGE SCALE GENOMIC DNA]</scope>
    <source>
        <strain evidence="4 5">SS14</strain>
    </source>
</reference>
<accession>A0A0C9UPK6</accession>
<keyword evidence="5" id="KW-1185">Reference proteome</keyword>
<dbReference type="SUPFAM" id="SSF48208">
    <property type="entry name" value="Six-hairpin glycosidases"/>
    <property type="match status" value="1"/>
</dbReference>
<evidence type="ECO:0000256" key="1">
    <source>
        <dbReference type="SAM" id="SignalP"/>
    </source>
</evidence>
<dbReference type="PANTHER" id="PTHR34987:SF6">
    <property type="entry name" value="ALPHA-L-RHAMNOSIDASE SIX-HAIRPIN GLYCOSIDASE DOMAIN-CONTAINING PROTEIN"/>
    <property type="match status" value="1"/>
</dbReference>
<dbReference type="HOGENOM" id="CLU_007933_3_0_1"/>
<dbReference type="InterPro" id="IPR012341">
    <property type="entry name" value="6hp_glycosidase-like_sf"/>
</dbReference>
<dbReference type="GO" id="GO:0016787">
    <property type="term" value="F:hydrolase activity"/>
    <property type="evidence" value="ECO:0007669"/>
    <property type="project" value="UniProtKB-KW"/>
</dbReference>
<feature type="chain" id="PRO_5002221203" evidence="1">
    <location>
        <begin position="20"/>
        <end position="678"/>
    </location>
</feature>
<dbReference type="PANTHER" id="PTHR34987">
    <property type="entry name" value="C, PUTATIVE (AFU_ORTHOLOGUE AFUA_3G02880)-RELATED"/>
    <property type="match status" value="1"/>
</dbReference>
<dbReference type="InterPro" id="IPR035396">
    <property type="entry name" value="Bac_rhamnosid6H"/>
</dbReference>
<dbReference type="Proteomes" id="UP000054279">
    <property type="component" value="Unassembled WGS sequence"/>
</dbReference>
<evidence type="ECO:0000259" key="3">
    <source>
        <dbReference type="Pfam" id="PF17390"/>
    </source>
</evidence>
<dbReference type="GO" id="GO:0005975">
    <property type="term" value="P:carbohydrate metabolic process"/>
    <property type="evidence" value="ECO:0007669"/>
    <property type="project" value="InterPro"/>
</dbReference>